<proteinExistence type="predicted"/>
<sequence length="175" mass="20213">MRTKYTFAPGSRLKASKATVAGRELDRLTKMNGGLTAEAVVDSARGRSSPLHDFFEWDDSAAAERYRQEQARHLMRCVVVLYDDPEIKSDQPIRAFIAFETPPEGVRDDGRYIAMHRILTHAELREQLVDEALVEHVRWEKRYAHLRELAEIVKARQRVEAKRKTAAAKKKKKRK</sequence>
<evidence type="ECO:0000313" key="1">
    <source>
        <dbReference type="EMBL" id="KKL74096.1"/>
    </source>
</evidence>
<dbReference type="AlphaFoldDB" id="A0A0F9F6I0"/>
<reference evidence="1" key="1">
    <citation type="journal article" date="2015" name="Nature">
        <title>Complex archaea that bridge the gap between prokaryotes and eukaryotes.</title>
        <authorList>
            <person name="Spang A."/>
            <person name="Saw J.H."/>
            <person name="Jorgensen S.L."/>
            <person name="Zaremba-Niedzwiedzka K."/>
            <person name="Martijn J."/>
            <person name="Lind A.E."/>
            <person name="van Eijk R."/>
            <person name="Schleper C."/>
            <person name="Guy L."/>
            <person name="Ettema T.J."/>
        </authorList>
    </citation>
    <scope>NUCLEOTIDE SEQUENCE</scope>
</reference>
<protein>
    <submittedName>
        <fullName evidence="1">Uncharacterized protein</fullName>
    </submittedName>
</protein>
<comment type="caution">
    <text evidence="1">The sequence shown here is derived from an EMBL/GenBank/DDBJ whole genome shotgun (WGS) entry which is preliminary data.</text>
</comment>
<gene>
    <name evidence="1" type="ORF">LCGC14_2068310</name>
</gene>
<organism evidence="1">
    <name type="scientific">marine sediment metagenome</name>
    <dbReference type="NCBI Taxonomy" id="412755"/>
    <lineage>
        <taxon>unclassified sequences</taxon>
        <taxon>metagenomes</taxon>
        <taxon>ecological metagenomes</taxon>
    </lineage>
</organism>
<name>A0A0F9F6I0_9ZZZZ</name>
<dbReference type="EMBL" id="LAZR01024758">
    <property type="protein sequence ID" value="KKL74096.1"/>
    <property type="molecule type" value="Genomic_DNA"/>
</dbReference>
<accession>A0A0F9F6I0</accession>